<evidence type="ECO:0000313" key="1">
    <source>
        <dbReference type="EMBL" id="KAK7018078.1"/>
    </source>
</evidence>
<evidence type="ECO:0000313" key="2">
    <source>
        <dbReference type="Proteomes" id="UP001383192"/>
    </source>
</evidence>
<proteinExistence type="predicted"/>
<gene>
    <name evidence="1" type="ORF">VNI00_018397</name>
</gene>
<dbReference type="AlphaFoldDB" id="A0AAW0AY58"/>
<dbReference type="EMBL" id="JAYKXP010000231">
    <property type="protein sequence ID" value="KAK7018078.1"/>
    <property type="molecule type" value="Genomic_DNA"/>
</dbReference>
<protein>
    <submittedName>
        <fullName evidence="1">Uncharacterized protein</fullName>
    </submittedName>
</protein>
<comment type="caution">
    <text evidence="1">The sequence shown here is derived from an EMBL/GenBank/DDBJ whole genome shotgun (WGS) entry which is preliminary data.</text>
</comment>
<accession>A0AAW0AY58</accession>
<reference evidence="1 2" key="1">
    <citation type="submission" date="2024-01" db="EMBL/GenBank/DDBJ databases">
        <title>A draft genome for a cacao thread blight-causing isolate of Paramarasmius palmivorus.</title>
        <authorList>
            <person name="Baruah I.K."/>
            <person name="Bukari Y."/>
            <person name="Amoako-Attah I."/>
            <person name="Meinhardt L.W."/>
            <person name="Bailey B.A."/>
            <person name="Cohen S.P."/>
        </authorList>
    </citation>
    <scope>NUCLEOTIDE SEQUENCE [LARGE SCALE GENOMIC DNA]</scope>
    <source>
        <strain evidence="1 2">GH-12</strain>
    </source>
</reference>
<organism evidence="1 2">
    <name type="scientific">Paramarasmius palmivorus</name>
    <dbReference type="NCBI Taxonomy" id="297713"/>
    <lineage>
        <taxon>Eukaryota</taxon>
        <taxon>Fungi</taxon>
        <taxon>Dikarya</taxon>
        <taxon>Basidiomycota</taxon>
        <taxon>Agaricomycotina</taxon>
        <taxon>Agaricomycetes</taxon>
        <taxon>Agaricomycetidae</taxon>
        <taxon>Agaricales</taxon>
        <taxon>Marasmiineae</taxon>
        <taxon>Marasmiaceae</taxon>
        <taxon>Paramarasmius</taxon>
    </lineage>
</organism>
<name>A0AAW0AY58_9AGAR</name>
<keyword evidence="2" id="KW-1185">Reference proteome</keyword>
<dbReference type="Proteomes" id="UP001383192">
    <property type="component" value="Unassembled WGS sequence"/>
</dbReference>
<sequence>MFFAISNTPARLRFDIQSNSSWISPAFLGKPHVRFATFTVTIGDDREGLSLPTEFRVESSAIAECDAIMGVDFYRACMRIGKELLVRSLYRGTDPVPTLEVDALGDEECFRYGRSAQEDSSTNNPDSIGDVFMSDAHPGGHKVSHVLDTSCGFDNPMSRVSDERNAHSVSGVSDERAACPVCGVSDECNAHPAFGVSNERNARPAFGVSNERNARPAFGVSNERNARPVFGVSNEHNARLTSEVSAECNVAREYAEDYEMTDIPNEEHTGTYQNLPSAELLCIADNDHNPLSEQEAESSLSSGASANNRFVVDPYVYLSLQEKKRVLNHIVFEMNMGAPKLRSLCQFHQGISRRHPIQKKDKSGPALKALFSSFAMKTLKASGKLVMTSVDMLLSACAA</sequence>